<dbReference type="Pfam" id="PF00359">
    <property type="entry name" value="PTS_EIIA_2"/>
    <property type="match status" value="1"/>
</dbReference>
<protein>
    <submittedName>
        <fullName evidence="8">Transcriptional antiterminator, bglG family protein</fullName>
    </submittedName>
</protein>
<reference evidence="8" key="1">
    <citation type="submission" date="2021-03" db="EMBL/GenBank/DDBJ databases">
        <title>Antimicrobial resistance genes in bacteria isolated from Japanese honey, and their potential for conferring macrolide and lincosamide resistance in the American foulbrood pathogen Paenibacillus larvae.</title>
        <authorList>
            <person name="Okamoto M."/>
            <person name="Kumagai M."/>
            <person name="Kanamori H."/>
            <person name="Takamatsu D."/>
        </authorList>
    </citation>
    <scope>NUCLEOTIDE SEQUENCE</scope>
    <source>
        <strain evidence="8">J27TS8</strain>
    </source>
</reference>
<organism evidence="8 9">
    <name type="scientific">Robertmurraya siralis</name>
    <dbReference type="NCBI Taxonomy" id="77777"/>
    <lineage>
        <taxon>Bacteria</taxon>
        <taxon>Bacillati</taxon>
        <taxon>Bacillota</taxon>
        <taxon>Bacilli</taxon>
        <taxon>Bacillales</taxon>
        <taxon>Bacillaceae</taxon>
        <taxon>Robertmurraya</taxon>
    </lineage>
</organism>
<dbReference type="Proteomes" id="UP000682111">
    <property type="component" value="Unassembled WGS sequence"/>
</dbReference>
<dbReference type="PANTHER" id="PTHR36203">
    <property type="entry name" value="ASCORBATE-SPECIFIC PTS SYSTEM EIIA COMPONENT"/>
    <property type="match status" value="1"/>
</dbReference>
<keyword evidence="5" id="KW-0598">Phosphotransferase system</keyword>
<dbReference type="PROSITE" id="PS51094">
    <property type="entry name" value="PTS_EIIA_TYPE_2"/>
    <property type="match status" value="1"/>
</dbReference>
<dbReference type="RefSeq" id="WP_212933376.1">
    <property type="nucleotide sequence ID" value="NZ_BORC01000002.1"/>
</dbReference>
<dbReference type="CDD" id="cd00211">
    <property type="entry name" value="PTS_IIA_fru"/>
    <property type="match status" value="1"/>
</dbReference>
<dbReference type="GO" id="GO:0016301">
    <property type="term" value="F:kinase activity"/>
    <property type="evidence" value="ECO:0007669"/>
    <property type="project" value="UniProtKB-KW"/>
</dbReference>
<keyword evidence="3" id="KW-0963">Cytoplasm</keyword>
<evidence type="ECO:0000256" key="3">
    <source>
        <dbReference type="ARBA" id="ARBA00022490"/>
    </source>
</evidence>
<evidence type="ECO:0000256" key="2">
    <source>
        <dbReference type="ARBA" id="ARBA00022448"/>
    </source>
</evidence>
<accession>A0A920BSL1</accession>
<keyword evidence="9" id="KW-1185">Reference proteome</keyword>
<keyword evidence="6" id="KW-0418">Kinase</keyword>
<dbReference type="GO" id="GO:0005737">
    <property type="term" value="C:cytoplasm"/>
    <property type="evidence" value="ECO:0007669"/>
    <property type="project" value="UniProtKB-SubCell"/>
</dbReference>
<evidence type="ECO:0000256" key="6">
    <source>
        <dbReference type="ARBA" id="ARBA00022777"/>
    </source>
</evidence>
<keyword evidence="4" id="KW-0808">Transferase</keyword>
<sequence length="143" mass="15409">MLTLTEGLIELDVKAKDAEDAIRKAGQLLVTEGLADQGYVDAMVKGFKEVGPYIVVAPNIAFPHARPELGAKEKGVSLIRLSQPVVFGHPTNDPITLVCALCGTDSTSHIQMLQALADILRDEEKLNVIMNTATSKEEILSII</sequence>
<dbReference type="AlphaFoldDB" id="A0A920BSL1"/>
<comment type="caution">
    <text evidence="8">The sequence shown here is derived from an EMBL/GenBank/DDBJ whole genome shotgun (WGS) entry which is preliminary data.</text>
</comment>
<feature type="domain" description="PTS EIIA type-2" evidence="7">
    <location>
        <begin position="2"/>
        <end position="143"/>
    </location>
</feature>
<evidence type="ECO:0000256" key="5">
    <source>
        <dbReference type="ARBA" id="ARBA00022683"/>
    </source>
</evidence>
<evidence type="ECO:0000313" key="8">
    <source>
        <dbReference type="EMBL" id="GIN61205.1"/>
    </source>
</evidence>
<comment type="subcellular location">
    <subcellularLocation>
        <location evidence="1">Cytoplasm</location>
    </subcellularLocation>
</comment>
<name>A0A920BSL1_9BACI</name>
<evidence type="ECO:0000256" key="1">
    <source>
        <dbReference type="ARBA" id="ARBA00004496"/>
    </source>
</evidence>
<dbReference type="GO" id="GO:0009401">
    <property type="term" value="P:phosphoenolpyruvate-dependent sugar phosphotransferase system"/>
    <property type="evidence" value="ECO:0007669"/>
    <property type="project" value="UniProtKB-KW"/>
</dbReference>
<dbReference type="InterPro" id="IPR051351">
    <property type="entry name" value="Ascorbate-PTS_EIIA_comp"/>
</dbReference>
<gene>
    <name evidence="8" type="ORF">J27TS8_11980</name>
</gene>
<dbReference type="Gene3D" id="3.40.930.10">
    <property type="entry name" value="Mannitol-specific EII, Chain A"/>
    <property type="match status" value="1"/>
</dbReference>
<evidence type="ECO:0000256" key="4">
    <source>
        <dbReference type="ARBA" id="ARBA00022679"/>
    </source>
</evidence>
<dbReference type="SUPFAM" id="SSF55804">
    <property type="entry name" value="Phoshotransferase/anion transport protein"/>
    <property type="match status" value="1"/>
</dbReference>
<dbReference type="EMBL" id="BORC01000002">
    <property type="protein sequence ID" value="GIN61205.1"/>
    <property type="molecule type" value="Genomic_DNA"/>
</dbReference>
<dbReference type="InterPro" id="IPR016152">
    <property type="entry name" value="PTrfase/Anion_transptr"/>
</dbReference>
<keyword evidence="2" id="KW-0813">Transport</keyword>
<proteinExistence type="predicted"/>
<evidence type="ECO:0000313" key="9">
    <source>
        <dbReference type="Proteomes" id="UP000682111"/>
    </source>
</evidence>
<dbReference type="PANTHER" id="PTHR36203:SF5">
    <property type="entry name" value="PTS SYSTEM, EIIA COMPONENT"/>
    <property type="match status" value="1"/>
</dbReference>
<dbReference type="InterPro" id="IPR002178">
    <property type="entry name" value="PTS_EIIA_type-2_dom"/>
</dbReference>
<evidence type="ECO:0000259" key="7">
    <source>
        <dbReference type="PROSITE" id="PS51094"/>
    </source>
</evidence>